<feature type="domain" description="DUF4246" evidence="2">
    <location>
        <begin position="24"/>
        <end position="233"/>
    </location>
</feature>
<dbReference type="PANTHER" id="PTHR33119">
    <property type="entry name" value="IFI3P"/>
    <property type="match status" value="1"/>
</dbReference>
<protein>
    <recommendedName>
        <fullName evidence="2">DUF4246 domain-containing protein</fullName>
    </recommendedName>
</protein>
<name>A0A8H8RLM3_9HELO</name>
<organism evidence="3 4">
    <name type="scientific">Lachnellula occidentalis</name>
    <dbReference type="NCBI Taxonomy" id="215460"/>
    <lineage>
        <taxon>Eukaryota</taxon>
        <taxon>Fungi</taxon>
        <taxon>Dikarya</taxon>
        <taxon>Ascomycota</taxon>
        <taxon>Pezizomycotina</taxon>
        <taxon>Leotiomycetes</taxon>
        <taxon>Helotiales</taxon>
        <taxon>Lachnaceae</taxon>
        <taxon>Lachnellula</taxon>
    </lineage>
</organism>
<gene>
    <name evidence="3" type="ORF">LOCC1_G007806</name>
</gene>
<dbReference type="InterPro" id="IPR049192">
    <property type="entry name" value="DUF4246_C"/>
</dbReference>
<reference evidence="3 4" key="1">
    <citation type="submission" date="2018-05" db="EMBL/GenBank/DDBJ databases">
        <title>Genome sequencing and assembly of the regulated plant pathogen Lachnellula willkommii and related sister species for the development of diagnostic species identification markers.</title>
        <authorList>
            <person name="Giroux E."/>
            <person name="Bilodeau G."/>
        </authorList>
    </citation>
    <scope>NUCLEOTIDE SEQUENCE [LARGE SCALE GENOMIC DNA]</scope>
    <source>
        <strain evidence="3 4">CBS 160.35</strain>
    </source>
</reference>
<proteinExistence type="predicted"/>
<dbReference type="Proteomes" id="UP000443090">
    <property type="component" value="Unassembled WGS sequence"/>
</dbReference>
<dbReference type="InterPro" id="IPR025340">
    <property type="entry name" value="DUF4246"/>
</dbReference>
<dbReference type="PANTHER" id="PTHR33119:SF1">
    <property type="entry name" value="FE2OG DIOXYGENASE DOMAIN-CONTAINING PROTEIN"/>
    <property type="match status" value="1"/>
</dbReference>
<sequence length="329" mass="37600">MAVKVANELSPDPIDSQASVGLEEESEEEEEFDDEYESQEERTWHEIRQPVQLQPDPFKEVADFYAPKEEARLSEKFKDKGLQVIVKMASIELTPEKPDFPVGGWHVEGQMNERICATALYYLDSENITPSKLSFRMQTSAYMNDDYNVGQDSYHWMEQVYGTGLGGRSAPCLQNYGDVETKEGRMLAFPNVFLADPTKPGHRRFVALWLVDPHVRIISTANVPPQQLDWWAESIFSKSADARAEAMSKLPVELAQVLQQKGVIMQSSSTEQGKLPPELDDMLREHLGALLMPEVEAREHREKLMQARSAFHFEADDQWHNTTYSFCEH</sequence>
<dbReference type="Pfam" id="PF14033">
    <property type="entry name" value="DUF4246"/>
    <property type="match status" value="1"/>
</dbReference>
<comment type="caution">
    <text evidence="3">The sequence shown here is derived from an EMBL/GenBank/DDBJ whole genome shotgun (WGS) entry which is preliminary data.</text>
</comment>
<evidence type="ECO:0000313" key="3">
    <source>
        <dbReference type="EMBL" id="TVY35683.1"/>
    </source>
</evidence>
<dbReference type="AlphaFoldDB" id="A0A8H8RLM3"/>
<feature type="region of interest" description="Disordered" evidence="1">
    <location>
        <begin position="1"/>
        <end position="51"/>
    </location>
</feature>
<keyword evidence="4" id="KW-1185">Reference proteome</keyword>
<evidence type="ECO:0000313" key="4">
    <source>
        <dbReference type="Proteomes" id="UP000443090"/>
    </source>
</evidence>
<evidence type="ECO:0000259" key="2">
    <source>
        <dbReference type="Pfam" id="PF14033"/>
    </source>
</evidence>
<accession>A0A8H8RLM3</accession>
<dbReference type="OrthoDB" id="415532at2759"/>
<feature type="compositionally biased region" description="Basic and acidic residues" evidence="1">
    <location>
        <begin position="39"/>
        <end position="48"/>
    </location>
</feature>
<evidence type="ECO:0000256" key="1">
    <source>
        <dbReference type="SAM" id="MobiDB-lite"/>
    </source>
</evidence>
<feature type="compositionally biased region" description="Acidic residues" evidence="1">
    <location>
        <begin position="22"/>
        <end position="38"/>
    </location>
</feature>
<dbReference type="EMBL" id="QGMI01000940">
    <property type="protein sequence ID" value="TVY35683.1"/>
    <property type="molecule type" value="Genomic_DNA"/>
</dbReference>